<sequence length="58" mass="5907">MSRLGAKTNDQASWSMSSQIAVATFTASGKAIATTFIGQTSGKFGELAAICKGGKKPP</sequence>
<gene>
    <name evidence="1" type="ORF">OMP44_03935</name>
</gene>
<comment type="caution">
    <text evidence="1">The sequence shown here is derived from an EMBL/GenBank/DDBJ whole genome shotgun (WGS) entry which is preliminary data.</text>
</comment>
<dbReference type="EMBL" id="JAPDIQ010000001">
    <property type="protein sequence ID" value="MDH4762061.1"/>
    <property type="molecule type" value="Genomic_DNA"/>
</dbReference>
<name>A0ABT6IC64_9PSED</name>
<organism evidence="1 2">
    <name type="scientific">Pseudomonas flavocrustae</name>
    <dbReference type="NCBI Taxonomy" id="2991719"/>
    <lineage>
        <taxon>Bacteria</taxon>
        <taxon>Pseudomonadati</taxon>
        <taxon>Pseudomonadota</taxon>
        <taxon>Gammaproteobacteria</taxon>
        <taxon>Pseudomonadales</taxon>
        <taxon>Pseudomonadaceae</taxon>
        <taxon>Pseudomonas</taxon>
    </lineage>
</organism>
<keyword evidence="2" id="KW-1185">Reference proteome</keyword>
<reference evidence="1 2" key="1">
    <citation type="submission" date="2022-10" db="EMBL/GenBank/DDBJ databases">
        <title>A novel Pseudomonas species, isolated from Passiflora incarnata leaves.</title>
        <authorList>
            <person name="Cueva-Yesquen L.G."/>
            <person name="Fantinatti-Garboggini F."/>
        </authorList>
    </citation>
    <scope>NUCLEOTIDE SEQUENCE [LARGE SCALE GENOMIC DNA]</scope>
    <source>
        <strain evidence="1 2">CBMAI 2609</strain>
    </source>
</reference>
<dbReference type="RefSeq" id="WP_280306559.1">
    <property type="nucleotide sequence ID" value="NZ_JAPDIQ010000001.1"/>
</dbReference>
<proteinExistence type="predicted"/>
<accession>A0ABT6IC64</accession>
<dbReference type="Proteomes" id="UP001157461">
    <property type="component" value="Unassembled WGS sequence"/>
</dbReference>
<evidence type="ECO:0000313" key="1">
    <source>
        <dbReference type="EMBL" id="MDH4762061.1"/>
    </source>
</evidence>
<protein>
    <submittedName>
        <fullName evidence="1">Uncharacterized protein</fullName>
    </submittedName>
</protein>
<evidence type="ECO:0000313" key="2">
    <source>
        <dbReference type="Proteomes" id="UP001157461"/>
    </source>
</evidence>